<dbReference type="InterPro" id="IPR016181">
    <property type="entry name" value="Acyl_CoA_acyltransferase"/>
</dbReference>
<evidence type="ECO:0000259" key="1">
    <source>
        <dbReference type="PROSITE" id="PS51186"/>
    </source>
</evidence>
<organism evidence="2 3">
    <name type="scientific">Metasolibacillus meyeri</name>
    <dbReference type="NCBI Taxonomy" id="1071052"/>
    <lineage>
        <taxon>Bacteria</taxon>
        <taxon>Bacillati</taxon>
        <taxon>Bacillota</taxon>
        <taxon>Bacilli</taxon>
        <taxon>Bacillales</taxon>
        <taxon>Caryophanaceae</taxon>
        <taxon>Metasolibacillus</taxon>
    </lineage>
</organism>
<dbReference type="EMBL" id="JARSFG010000014">
    <property type="protein sequence ID" value="MEC1178790.1"/>
    <property type="molecule type" value="Genomic_DNA"/>
</dbReference>
<evidence type="ECO:0000313" key="2">
    <source>
        <dbReference type="EMBL" id="MEC1178790.1"/>
    </source>
</evidence>
<dbReference type="SUPFAM" id="SSF55729">
    <property type="entry name" value="Acyl-CoA N-acyltransferases (Nat)"/>
    <property type="match status" value="1"/>
</dbReference>
<dbReference type="PANTHER" id="PTHR13355">
    <property type="entry name" value="GLUCOSAMINE 6-PHOSPHATE N-ACETYLTRANSFERASE"/>
    <property type="match status" value="1"/>
</dbReference>
<name>A0AAW9NS86_9BACL</name>
<dbReference type="AlphaFoldDB" id="A0AAW9NS86"/>
<dbReference type="GO" id="GO:0004343">
    <property type="term" value="F:glucosamine 6-phosphate N-acetyltransferase activity"/>
    <property type="evidence" value="ECO:0007669"/>
    <property type="project" value="TreeGrafter"/>
</dbReference>
<dbReference type="InterPro" id="IPR000182">
    <property type="entry name" value="GNAT_dom"/>
</dbReference>
<dbReference type="EC" id="2.3.1.-" evidence="2"/>
<keyword evidence="2" id="KW-0808">Transferase</keyword>
<gene>
    <name evidence="2" type="ORF">P9B03_09875</name>
</gene>
<comment type="caution">
    <text evidence="2">The sequence shown here is derived from an EMBL/GenBank/DDBJ whole genome shotgun (WGS) entry which is preliminary data.</text>
</comment>
<evidence type="ECO:0000313" key="3">
    <source>
        <dbReference type="Proteomes" id="UP001344888"/>
    </source>
</evidence>
<sequence length="142" mass="16531">MFEVHSALTEEQLQRAFDIRTKVFVEEQGVPIHLELDEYDKTSDHFIVMDGERTIAAARLREYEPLVGKVERVCVLNEYRGQRLGILLMEQIEQAAKEKSWKKLKLNAQSYAIPFYEKLQYTVTSPEFLDAGIPHRAMEKSI</sequence>
<dbReference type="Proteomes" id="UP001344888">
    <property type="component" value="Unassembled WGS sequence"/>
</dbReference>
<dbReference type="RefSeq" id="WP_107838832.1">
    <property type="nucleotide sequence ID" value="NZ_JARSFG010000014.1"/>
</dbReference>
<dbReference type="InterPro" id="IPR039143">
    <property type="entry name" value="GNPNAT1-like"/>
</dbReference>
<accession>A0AAW9NS86</accession>
<feature type="domain" description="N-acetyltransferase" evidence="1">
    <location>
        <begin position="3"/>
        <end position="142"/>
    </location>
</feature>
<dbReference type="Gene3D" id="3.40.630.30">
    <property type="match status" value="1"/>
</dbReference>
<reference evidence="2 3" key="1">
    <citation type="submission" date="2023-03" db="EMBL/GenBank/DDBJ databases">
        <title>Bacillus Genome Sequencing.</title>
        <authorList>
            <person name="Dunlap C."/>
        </authorList>
    </citation>
    <scope>NUCLEOTIDE SEQUENCE [LARGE SCALE GENOMIC DNA]</scope>
    <source>
        <strain evidence="2 3">B-59205</strain>
    </source>
</reference>
<dbReference type="PROSITE" id="PS51186">
    <property type="entry name" value="GNAT"/>
    <property type="match status" value="1"/>
</dbReference>
<dbReference type="PANTHER" id="PTHR13355:SF11">
    <property type="entry name" value="GLUCOSAMINE 6-PHOSPHATE N-ACETYLTRANSFERASE"/>
    <property type="match status" value="1"/>
</dbReference>
<proteinExistence type="predicted"/>
<dbReference type="Pfam" id="PF13673">
    <property type="entry name" value="Acetyltransf_10"/>
    <property type="match status" value="1"/>
</dbReference>
<dbReference type="CDD" id="cd04301">
    <property type="entry name" value="NAT_SF"/>
    <property type="match status" value="1"/>
</dbReference>
<protein>
    <submittedName>
        <fullName evidence="2">GNAT family N-acetyltransferase</fullName>
        <ecNumber evidence="2">2.3.1.-</ecNumber>
    </submittedName>
</protein>
<keyword evidence="2" id="KW-0012">Acyltransferase</keyword>
<keyword evidence="3" id="KW-1185">Reference proteome</keyword>